<protein>
    <submittedName>
        <fullName evidence="1">Uncharacterized protein</fullName>
    </submittedName>
</protein>
<organism evidence="1 2">
    <name type="scientific">Aspergillus aculeatinus CBS 121060</name>
    <dbReference type="NCBI Taxonomy" id="1448322"/>
    <lineage>
        <taxon>Eukaryota</taxon>
        <taxon>Fungi</taxon>
        <taxon>Dikarya</taxon>
        <taxon>Ascomycota</taxon>
        <taxon>Pezizomycotina</taxon>
        <taxon>Eurotiomycetes</taxon>
        <taxon>Eurotiomycetidae</taxon>
        <taxon>Eurotiales</taxon>
        <taxon>Aspergillaceae</taxon>
        <taxon>Aspergillus</taxon>
        <taxon>Aspergillus subgen. Circumdati</taxon>
    </lineage>
</organism>
<name>A0ACD1HG59_9EURO</name>
<reference evidence="1" key="1">
    <citation type="submission" date="2018-02" db="EMBL/GenBank/DDBJ databases">
        <title>The genomes of Aspergillus section Nigri reveals drivers in fungal speciation.</title>
        <authorList>
            <consortium name="DOE Joint Genome Institute"/>
            <person name="Vesth T.C."/>
            <person name="Nybo J."/>
            <person name="Theobald S."/>
            <person name="Brandl J."/>
            <person name="Frisvad J.C."/>
            <person name="Nielsen K.F."/>
            <person name="Lyhne E.K."/>
            <person name="Kogle M.E."/>
            <person name="Kuo A."/>
            <person name="Riley R."/>
            <person name="Clum A."/>
            <person name="Nolan M."/>
            <person name="Lipzen A."/>
            <person name="Salamov A."/>
            <person name="Henrissat B."/>
            <person name="Wiebenga A."/>
            <person name="De vries R.P."/>
            <person name="Grigoriev I.V."/>
            <person name="Mortensen U.H."/>
            <person name="Andersen M.R."/>
            <person name="Baker S.E."/>
        </authorList>
    </citation>
    <scope>NUCLEOTIDE SEQUENCE</scope>
    <source>
        <strain evidence="1">CBS 121060</strain>
    </source>
</reference>
<keyword evidence="2" id="KW-1185">Reference proteome</keyword>
<dbReference type="EMBL" id="KZ824943">
    <property type="protein sequence ID" value="RAH72485.1"/>
    <property type="molecule type" value="Genomic_DNA"/>
</dbReference>
<evidence type="ECO:0000313" key="2">
    <source>
        <dbReference type="Proteomes" id="UP000249661"/>
    </source>
</evidence>
<dbReference type="Proteomes" id="UP000249661">
    <property type="component" value="Unassembled WGS sequence"/>
</dbReference>
<accession>A0ACD1HG59</accession>
<evidence type="ECO:0000313" key="1">
    <source>
        <dbReference type="EMBL" id="RAH72485.1"/>
    </source>
</evidence>
<proteinExistence type="predicted"/>
<sequence>MDGESPEPFERGIFESETVRFIVGRDQVVFSIHSQILRDDSEYYKHLPDPLPDQELPNEDPETFHVLLNWLYRKTLSPLYVEPGDTLPFQLYTLAERLEMSVLLSEIEQYLLSSPWISPETWCHPAAIRHVYENSAPGSKARKFILEWGWPDCHCHSYSGTPDCFSFLSQTFDIPLDYIKDISKATRRM</sequence>
<gene>
    <name evidence="1" type="ORF">BO66DRAFT_436152</name>
</gene>